<feature type="compositionally biased region" description="Pro residues" evidence="1">
    <location>
        <begin position="262"/>
        <end position="283"/>
    </location>
</feature>
<feature type="compositionally biased region" description="Basic and acidic residues" evidence="1">
    <location>
        <begin position="120"/>
        <end position="138"/>
    </location>
</feature>
<dbReference type="Proteomes" id="UP001521785">
    <property type="component" value="Unassembled WGS sequence"/>
</dbReference>
<evidence type="ECO:0000313" key="4">
    <source>
        <dbReference type="Proteomes" id="UP001521785"/>
    </source>
</evidence>
<feature type="region of interest" description="Disordered" evidence="1">
    <location>
        <begin position="186"/>
        <end position="345"/>
    </location>
</feature>
<dbReference type="Gene3D" id="3.30.70.330">
    <property type="match status" value="1"/>
</dbReference>
<dbReference type="PANTHER" id="PTHR13288:SF8">
    <property type="entry name" value="SPLICING FACTOR 45"/>
    <property type="match status" value="1"/>
</dbReference>
<evidence type="ECO:0000259" key="2">
    <source>
        <dbReference type="PROSITE" id="PS50174"/>
    </source>
</evidence>
<feature type="region of interest" description="Disordered" evidence="1">
    <location>
        <begin position="56"/>
        <end position="110"/>
    </location>
</feature>
<gene>
    <name evidence="3" type="ORF">SLS60_000664</name>
</gene>
<feature type="compositionally biased region" description="Low complexity" evidence="1">
    <location>
        <begin position="199"/>
        <end position="215"/>
    </location>
</feature>
<dbReference type="PANTHER" id="PTHR13288">
    <property type="entry name" value="SPLICING FACTOR 45 SPF45"/>
    <property type="match status" value="1"/>
</dbReference>
<dbReference type="SUPFAM" id="SSF54928">
    <property type="entry name" value="RNA-binding domain, RBD"/>
    <property type="match status" value="1"/>
</dbReference>
<feature type="compositionally biased region" description="Basic and acidic residues" evidence="1">
    <location>
        <begin position="322"/>
        <end position="337"/>
    </location>
</feature>
<comment type="caution">
    <text evidence="3">The sequence shown here is derived from an EMBL/GenBank/DDBJ whole genome shotgun (WGS) entry which is preliminary data.</text>
</comment>
<feature type="compositionally biased region" description="Low complexity" evidence="1">
    <location>
        <begin position="83"/>
        <end position="99"/>
    </location>
</feature>
<feature type="region of interest" description="Disordered" evidence="1">
    <location>
        <begin position="30"/>
        <end position="49"/>
    </location>
</feature>
<dbReference type="InterPro" id="IPR035979">
    <property type="entry name" value="RBD_domain_sf"/>
</dbReference>
<feature type="compositionally biased region" description="Basic and acidic residues" evidence="1">
    <location>
        <begin position="33"/>
        <end position="44"/>
    </location>
</feature>
<reference evidence="3 4" key="1">
    <citation type="submission" date="2024-02" db="EMBL/GenBank/DDBJ databases">
        <title>De novo assembly and annotation of 12 fungi associated with fruit tree decline syndrome in Ontario, Canada.</title>
        <authorList>
            <person name="Sulman M."/>
            <person name="Ellouze W."/>
            <person name="Ilyukhin E."/>
        </authorList>
    </citation>
    <scope>NUCLEOTIDE SEQUENCE [LARGE SCALE GENOMIC DNA]</scope>
    <source>
        <strain evidence="3 4">M42-189</strain>
    </source>
</reference>
<dbReference type="InterPro" id="IPR012677">
    <property type="entry name" value="Nucleotide-bd_a/b_plait_sf"/>
</dbReference>
<name>A0ABR3S6W0_9PLEO</name>
<dbReference type="EMBL" id="JAKJXO020000001">
    <property type="protein sequence ID" value="KAL1612437.1"/>
    <property type="molecule type" value="Genomic_DNA"/>
</dbReference>
<sequence length="520" mass="57528">MTSQLPNPYGAGAKGLPNPYAAATVAESAPVKFSEEQAKTEQKKTPGIYLERTLSFHNPHHIRRPQVKGANVKKPAIARPVMSASSSSDPPPESTTATSQQPGLDWWRSTADDDAAALEYKREMDRQQREKKKQEKKFAKQFGWWKGDAPYRPDRPSNLRAYRASGAYRLKVEAFADFLLTQARPDKSSEAPPLAPPVSSANLDTASTTSTTSISPKPSFAPPASYDQDRTSDSPIASDVQSDEDPYARRARLLQTSAANAQPPPPPPPSEVPTNIPPPPPPASASYNPTISASPVRYNPTLSAPPVRYEHATISAPPVRYHVPDKADEPPQEERPAKRPKLSKAEQMMAKMGYKKGEGLGKNSDGITTHLEVKARKADKRVAESDEYDENGKVIKSQQVFDILGGHTSKRKEPDRFGQESKVIVAWGCVDGINWKIDADRDDGGVRQEMGQTFDDKFGRIERVYVNLSSDSQPVYIKFASELSALNAVNRFHEGYQFRGRNIRAHYYNEAKFEASVFDH</sequence>
<feature type="region of interest" description="Disordered" evidence="1">
    <location>
        <begin position="120"/>
        <end position="139"/>
    </location>
</feature>
<accession>A0ABR3S6W0</accession>
<dbReference type="InterPro" id="IPR000467">
    <property type="entry name" value="G_patch_dom"/>
</dbReference>
<proteinExistence type="predicted"/>
<evidence type="ECO:0000256" key="1">
    <source>
        <dbReference type="SAM" id="MobiDB-lite"/>
    </source>
</evidence>
<dbReference type="Pfam" id="PF01585">
    <property type="entry name" value="G-patch"/>
    <property type="match status" value="1"/>
</dbReference>
<dbReference type="SMART" id="SM00443">
    <property type="entry name" value="G_patch"/>
    <property type="match status" value="1"/>
</dbReference>
<organism evidence="3 4">
    <name type="scientific">Paraconiothyrium brasiliense</name>
    <dbReference type="NCBI Taxonomy" id="300254"/>
    <lineage>
        <taxon>Eukaryota</taxon>
        <taxon>Fungi</taxon>
        <taxon>Dikarya</taxon>
        <taxon>Ascomycota</taxon>
        <taxon>Pezizomycotina</taxon>
        <taxon>Dothideomycetes</taxon>
        <taxon>Pleosporomycetidae</taxon>
        <taxon>Pleosporales</taxon>
        <taxon>Massarineae</taxon>
        <taxon>Didymosphaeriaceae</taxon>
        <taxon>Paraconiothyrium</taxon>
    </lineage>
</organism>
<keyword evidence="4" id="KW-1185">Reference proteome</keyword>
<protein>
    <recommendedName>
        <fullName evidence="2">G-patch domain-containing protein</fullName>
    </recommendedName>
</protein>
<dbReference type="PROSITE" id="PS50174">
    <property type="entry name" value="G_PATCH"/>
    <property type="match status" value="1"/>
</dbReference>
<evidence type="ECO:0000313" key="3">
    <source>
        <dbReference type="EMBL" id="KAL1612437.1"/>
    </source>
</evidence>
<feature type="domain" description="G-patch" evidence="2">
    <location>
        <begin position="341"/>
        <end position="387"/>
    </location>
</feature>
<dbReference type="InterPro" id="IPR040052">
    <property type="entry name" value="RBM17"/>
</dbReference>